<dbReference type="RefSeq" id="WP_103940089.1">
    <property type="nucleotide sequence ID" value="NZ_CAKLIE010000051.1"/>
</dbReference>
<gene>
    <name evidence="1" type="ORF">WCT63_19180</name>
</gene>
<comment type="caution">
    <text evidence="1">The sequence shown here is derived from an EMBL/GenBank/DDBJ whole genome shotgun (WGS) entry which is preliminary data.</text>
</comment>
<proteinExistence type="predicted"/>
<dbReference type="Proteomes" id="UP001313132">
    <property type="component" value="Unassembled WGS sequence"/>
</dbReference>
<evidence type="ECO:0000313" key="2">
    <source>
        <dbReference type="Proteomes" id="UP001313132"/>
    </source>
</evidence>
<protein>
    <submittedName>
        <fullName evidence="1">Uncharacterized protein</fullName>
    </submittedName>
</protein>
<dbReference type="EMBL" id="JBBBON010000023">
    <property type="protein sequence ID" value="MEI7104570.1"/>
    <property type="molecule type" value="Genomic_DNA"/>
</dbReference>
<dbReference type="GeneID" id="93390581"/>
<accession>A0ABU8K3A2</accession>
<keyword evidence="2" id="KW-1185">Reference proteome</keyword>
<evidence type="ECO:0000313" key="1">
    <source>
        <dbReference type="EMBL" id="MEI7104570.1"/>
    </source>
</evidence>
<name>A0ABU8K3A2_9GAMM</name>
<organism evidence="1 2">
    <name type="scientific">Pectobacterium versatile</name>
    <dbReference type="NCBI Taxonomy" id="2488639"/>
    <lineage>
        <taxon>Bacteria</taxon>
        <taxon>Pseudomonadati</taxon>
        <taxon>Pseudomonadota</taxon>
        <taxon>Gammaproteobacteria</taxon>
        <taxon>Enterobacterales</taxon>
        <taxon>Pectobacteriaceae</taxon>
        <taxon>Pectobacterium</taxon>
    </lineage>
</organism>
<sequence>MLILTKTIDKAVSRVTHAAFDWGENSCAMGYEGDFWVGKNAIGRWERGEVRVEASNKMMLLIFEANTVKSAAWEMFFDA</sequence>
<reference evidence="1 2" key="1">
    <citation type="submission" date="2024-03" db="EMBL/GenBank/DDBJ databases">
        <title>Analysis of soft rot Pectobacteriaceae population diversity in US potato growing regions between 2016 and 2022.</title>
        <authorList>
            <person name="Ma X."/>
            <person name="Zhang X."/>
            <person name="Stodghill P."/>
            <person name="Rioux R."/>
            <person name="Babler B."/>
            <person name="Shrestha S."/>
            <person name="Babler B."/>
            <person name="Rivedal H."/>
            <person name="Frost K."/>
            <person name="Hao J."/>
            <person name="Secor G."/>
            <person name="Swingle B."/>
        </authorList>
    </citation>
    <scope>NUCLEOTIDE SEQUENCE [LARGE SCALE GENOMIC DNA]</scope>
    <source>
        <strain evidence="1 2">UMSS2</strain>
    </source>
</reference>